<name>A0A4P7W5T8_9BACT</name>
<sequence>MHEDLYFDREELCTLKQTDALLTLGMGTEKLYYHEEGAGYFLFPLSSAIKWLRENKHINIRANYRYIARDWFADWLNLETSEYDDSDEYYPTSEAAQSAMLSTVLSNLSQNEK</sequence>
<accession>A0A4P7W5T8</accession>
<protein>
    <submittedName>
        <fullName evidence="1">Uncharacterized protein</fullName>
    </submittedName>
</protein>
<dbReference type="EMBL" id="CP039396">
    <property type="protein sequence ID" value="QCD42815.1"/>
    <property type="molecule type" value="Genomic_DNA"/>
</dbReference>
<dbReference type="Proteomes" id="UP000297149">
    <property type="component" value="Chromosome"/>
</dbReference>
<evidence type="ECO:0000313" key="2">
    <source>
        <dbReference type="Proteomes" id="UP000297149"/>
    </source>
</evidence>
<reference evidence="2" key="1">
    <citation type="submission" date="2019-02" db="EMBL/GenBank/DDBJ databases">
        <title>Isolation and identification of novel species under the genus Muribaculum.</title>
        <authorList>
            <person name="Miyake S."/>
            <person name="Ding Y."/>
            <person name="Low A."/>
            <person name="Soh M."/>
            <person name="Seedorf H."/>
        </authorList>
    </citation>
    <scope>NUCLEOTIDE SEQUENCE [LARGE SCALE GENOMIC DNA]</scope>
    <source>
        <strain evidence="2">H5</strain>
    </source>
</reference>
<dbReference type="RefSeq" id="WP_128701835.1">
    <property type="nucleotide sequence ID" value="NZ_CP039396.1"/>
</dbReference>
<proteinExistence type="predicted"/>
<evidence type="ECO:0000313" key="1">
    <source>
        <dbReference type="EMBL" id="QCD42815.1"/>
    </source>
</evidence>
<dbReference type="KEGG" id="ddb:E7747_11275"/>
<keyword evidence="2" id="KW-1185">Reference proteome</keyword>
<dbReference type="AlphaFoldDB" id="A0A4P7W5T8"/>
<organism evidence="1 2">
    <name type="scientific">Duncaniella dubosii</name>
    <dbReference type="NCBI Taxonomy" id="2518971"/>
    <lineage>
        <taxon>Bacteria</taxon>
        <taxon>Pseudomonadati</taxon>
        <taxon>Bacteroidota</taxon>
        <taxon>Bacteroidia</taxon>
        <taxon>Bacteroidales</taxon>
        <taxon>Muribaculaceae</taxon>
        <taxon>Duncaniella</taxon>
    </lineage>
</organism>
<gene>
    <name evidence="1" type="ORF">E7747_11275</name>
</gene>